<keyword evidence="4" id="KW-0175">Coiled coil</keyword>
<evidence type="ECO:0000256" key="3">
    <source>
        <dbReference type="ARBA" id="ARBA00023242"/>
    </source>
</evidence>
<feature type="compositionally biased region" description="Basic residues" evidence="5">
    <location>
        <begin position="724"/>
        <end position="734"/>
    </location>
</feature>
<feature type="coiled-coil region" evidence="4">
    <location>
        <begin position="789"/>
        <end position="819"/>
    </location>
</feature>
<dbReference type="InterPro" id="IPR036864">
    <property type="entry name" value="Zn2-C6_fun-type_DNA-bd_sf"/>
</dbReference>
<evidence type="ECO:0000256" key="2">
    <source>
        <dbReference type="ARBA" id="ARBA00022723"/>
    </source>
</evidence>
<dbReference type="GO" id="GO:0008270">
    <property type="term" value="F:zinc ion binding"/>
    <property type="evidence" value="ECO:0007669"/>
    <property type="project" value="InterPro"/>
</dbReference>
<dbReference type="Pfam" id="PF00172">
    <property type="entry name" value="Zn_clus"/>
    <property type="match status" value="1"/>
</dbReference>
<dbReference type="InterPro" id="IPR001138">
    <property type="entry name" value="Zn2Cys6_DnaBD"/>
</dbReference>
<dbReference type="PANTHER" id="PTHR31001:SF50">
    <property type="entry name" value="ZN(II)2CYS6 TRANSCRIPTION FACTOR (EUROFUNG)"/>
    <property type="match status" value="1"/>
</dbReference>
<name>A0A9W4W965_9PEZI</name>
<keyword evidence="8" id="KW-1185">Reference proteome</keyword>
<dbReference type="EMBL" id="CAMGZC010000123">
    <property type="protein sequence ID" value="CAI0643769.1"/>
    <property type="molecule type" value="Genomic_DNA"/>
</dbReference>
<feature type="compositionally biased region" description="Polar residues" evidence="5">
    <location>
        <begin position="138"/>
        <end position="154"/>
    </location>
</feature>
<dbReference type="CDD" id="cd12148">
    <property type="entry name" value="fungal_TF_MHR"/>
    <property type="match status" value="1"/>
</dbReference>
<evidence type="ECO:0000313" key="7">
    <source>
        <dbReference type="EMBL" id="CAI0643769.1"/>
    </source>
</evidence>
<dbReference type="Proteomes" id="UP001152533">
    <property type="component" value="Unassembled WGS sequence"/>
</dbReference>
<comment type="subcellular location">
    <subcellularLocation>
        <location evidence="1">Nucleus</location>
    </subcellularLocation>
</comment>
<dbReference type="Gene3D" id="4.10.240.10">
    <property type="entry name" value="Zn(2)-C6 fungal-type DNA-binding domain"/>
    <property type="match status" value="1"/>
</dbReference>
<feature type="region of interest" description="Disordered" evidence="5">
    <location>
        <begin position="1"/>
        <end position="20"/>
    </location>
</feature>
<dbReference type="SMART" id="SM00066">
    <property type="entry name" value="GAL4"/>
    <property type="match status" value="1"/>
</dbReference>
<dbReference type="GO" id="GO:0003677">
    <property type="term" value="F:DNA binding"/>
    <property type="evidence" value="ECO:0007669"/>
    <property type="project" value="InterPro"/>
</dbReference>
<dbReference type="PROSITE" id="PS00463">
    <property type="entry name" value="ZN2_CY6_FUNGAL_1"/>
    <property type="match status" value="1"/>
</dbReference>
<evidence type="ECO:0000256" key="5">
    <source>
        <dbReference type="SAM" id="MobiDB-lite"/>
    </source>
</evidence>
<feature type="region of interest" description="Disordered" evidence="5">
    <location>
        <begin position="132"/>
        <end position="235"/>
    </location>
</feature>
<evidence type="ECO:0000259" key="6">
    <source>
        <dbReference type="PROSITE" id="PS50048"/>
    </source>
</evidence>
<sequence length="827" mass="92426">MNSPDTIQSRPYPGNHETADSIVSAWNPAQLGDLNQSQQQTAGQDATQPRIQALPRRVCMACRRRKVGCDKKQPCHNCKKFGAECVYPSDSASAGRQMLTDSQLWEQLHRLEPMFKTLADCVQQGSFLPFSSISSSSTTAREANLSTDVSSAQSRDQRPGTVAEHLSPAPPTPPYSVGSAGAVHREQQVPATTFSAPKDANALTGQSPPREAESLASTSSSTHASRMNGDKVEAESNLSWSPYGVSTGKLVKDDGRDRYVSGTFWEALHTEDDMSDGMMSEEESDYEGTGAALAPNISQYSFIFSTSTRDTESPSSHPPQHHRLKAWHLFKSNIHPVATVLHIPSVEQMVLGAIQNPKDLAPNVEALMFVIYFGAVNSLPEDDTPLQFGEEQSVLLTRFRRDADAAFTRSRLMETDDMLTLQAFVVYLILLRCRDPTYSWTMTGLAVRLSQSLGMHRDGSTLNLPPFEAEMRRRLWWNLCVLDTPASEDYSCSSGLLELSSFNSRRPMNVNDSALYPGMKEYPREQDGITDMSFTAARCWASNLWRTMIDTRQIDPDTGLSFASMTTSDKEAWVEKQRKIIYARFPEDPTSREPLYCLTMSFIGTIIANLRIMVLNPLGTGVSLTDEQKRQVFQGAIECMMHSYRLRTDPLLANWSWLTKCYNEWHAFAIILSELCNQPLSRDADKAWRVVEQSAVLRWDSSTKHSRVHQWRSVMKTIEIARRRRKNGMRRRKSSSLSAKHSNPAAYGGGDSTIGGPTRVGGLSTRQNSIYTQGNQASLETFSNAGPQLQEFQSAMSQADQMMRQLEEADDMCDFTREDGRLYFAES</sequence>
<dbReference type="SMART" id="SM00906">
    <property type="entry name" value="Fungal_trans"/>
    <property type="match status" value="1"/>
</dbReference>
<dbReference type="AlphaFoldDB" id="A0A9W4W965"/>
<comment type="caution">
    <text evidence="7">The sequence shown here is derived from an EMBL/GenBank/DDBJ whole genome shotgun (WGS) entry which is preliminary data.</text>
</comment>
<protein>
    <recommendedName>
        <fullName evidence="6">Zn(2)-C6 fungal-type domain-containing protein</fullName>
    </recommendedName>
</protein>
<evidence type="ECO:0000256" key="4">
    <source>
        <dbReference type="SAM" id="Coils"/>
    </source>
</evidence>
<feature type="compositionally biased region" description="Low complexity" evidence="5">
    <location>
        <begin position="214"/>
        <end position="225"/>
    </location>
</feature>
<dbReference type="SUPFAM" id="SSF57701">
    <property type="entry name" value="Zn2/Cys6 DNA-binding domain"/>
    <property type="match status" value="1"/>
</dbReference>
<feature type="region of interest" description="Disordered" evidence="5">
    <location>
        <begin position="724"/>
        <end position="755"/>
    </location>
</feature>
<evidence type="ECO:0000313" key="8">
    <source>
        <dbReference type="Proteomes" id="UP001152533"/>
    </source>
</evidence>
<dbReference type="PANTHER" id="PTHR31001">
    <property type="entry name" value="UNCHARACTERIZED TRANSCRIPTIONAL REGULATORY PROTEIN"/>
    <property type="match status" value="1"/>
</dbReference>
<dbReference type="InterPro" id="IPR007219">
    <property type="entry name" value="XnlR_reg_dom"/>
</dbReference>
<dbReference type="Pfam" id="PF04082">
    <property type="entry name" value="Fungal_trans"/>
    <property type="match status" value="1"/>
</dbReference>
<organism evidence="7 8">
    <name type="scientific">Colletotrichum noveboracense</name>
    <dbReference type="NCBI Taxonomy" id="2664923"/>
    <lineage>
        <taxon>Eukaryota</taxon>
        <taxon>Fungi</taxon>
        <taxon>Dikarya</taxon>
        <taxon>Ascomycota</taxon>
        <taxon>Pezizomycotina</taxon>
        <taxon>Sordariomycetes</taxon>
        <taxon>Hypocreomycetidae</taxon>
        <taxon>Glomerellales</taxon>
        <taxon>Glomerellaceae</taxon>
        <taxon>Colletotrichum</taxon>
        <taxon>Colletotrichum gloeosporioides species complex</taxon>
    </lineage>
</organism>
<dbReference type="CDD" id="cd00067">
    <property type="entry name" value="GAL4"/>
    <property type="match status" value="1"/>
</dbReference>
<proteinExistence type="predicted"/>
<dbReference type="GO" id="GO:0005634">
    <property type="term" value="C:nucleus"/>
    <property type="evidence" value="ECO:0007669"/>
    <property type="project" value="UniProtKB-SubCell"/>
</dbReference>
<dbReference type="PROSITE" id="PS50048">
    <property type="entry name" value="ZN2_CY6_FUNGAL_2"/>
    <property type="match status" value="1"/>
</dbReference>
<evidence type="ECO:0000256" key="1">
    <source>
        <dbReference type="ARBA" id="ARBA00004123"/>
    </source>
</evidence>
<keyword evidence="2" id="KW-0479">Metal-binding</keyword>
<accession>A0A9W4W965</accession>
<reference evidence="7" key="1">
    <citation type="submission" date="2022-08" db="EMBL/GenBank/DDBJ databases">
        <authorList>
            <person name="Giroux E."/>
            <person name="Giroux E."/>
        </authorList>
    </citation>
    <scope>NUCLEOTIDE SEQUENCE</scope>
    <source>
        <strain evidence="7">H1091258</strain>
    </source>
</reference>
<feature type="domain" description="Zn(2)-C6 fungal-type" evidence="6">
    <location>
        <begin position="58"/>
        <end position="87"/>
    </location>
</feature>
<dbReference type="InterPro" id="IPR050613">
    <property type="entry name" value="Sec_Metabolite_Reg"/>
</dbReference>
<keyword evidence="3" id="KW-0539">Nucleus</keyword>
<gene>
    <name evidence="7" type="ORF">CGXH109_LOCUS28575</name>
</gene>
<dbReference type="GO" id="GO:0006351">
    <property type="term" value="P:DNA-templated transcription"/>
    <property type="evidence" value="ECO:0007669"/>
    <property type="project" value="InterPro"/>
</dbReference>
<dbReference type="GO" id="GO:0000981">
    <property type="term" value="F:DNA-binding transcription factor activity, RNA polymerase II-specific"/>
    <property type="evidence" value="ECO:0007669"/>
    <property type="project" value="InterPro"/>
</dbReference>